<name>A0A9W9IZP5_9EURO</name>
<accession>A0A9W9IZP5</accession>
<evidence type="ECO:0000313" key="1">
    <source>
        <dbReference type="EMBL" id="KAJ5185775.1"/>
    </source>
</evidence>
<keyword evidence="2" id="KW-1185">Reference proteome</keyword>
<dbReference type="AlphaFoldDB" id="A0A9W9IZP5"/>
<gene>
    <name evidence="1" type="ORF">N7472_010615</name>
</gene>
<dbReference type="OrthoDB" id="4367397at2759"/>
<dbReference type="EMBL" id="JAPQKP010000006">
    <property type="protein sequence ID" value="KAJ5185775.1"/>
    <property type="molecule type" value="Genomic_DNA"/>
</dbReference>
<sequence>MAPLCQLCPDHGDTLSDHTLNNQPHITALSPLFQQNTYVSHRSAGRLQRDPDPSRYPMACDHAETKRRWSWIMGDIVYIYTSVHPEYRNWAWCLRAVA</sequence>
<reference evidence="1" key="2">
    <citation type="journal article" date="2023" name="IMA Fungus">
        <title>Comparative genomic study of the Penicillium genus elucidates a diverse pangenome and 15 lateral gene transfer events.</title>
        <authorList>
            <person name="Petersen C."/>
            <person name="Sorensen T."/>
            <person name="Nielsen M.R."/>
            <person name="Sondergaard T.E."/>
            <person name="Sorensen J.L."/>
            <person name="Fitzpatrick D.A."/>
            <person name="Frisvad J.C."/>
            <person name="Nielsen K.L."/>
        </authorList>
    </citation>
    <scope>NUCLEOTIDE SEQUENCE</scope>
    <source>
        <strain evidence="1">IBT 16849</strain>
    </source>
</reference>
<protein>
    <submittedName>
        <fullName evidence="1">Uncharacterized protein</fullName>
    </submittedName>
</protein>
<proteinExistence type="predicted"/>
<evidence type="ECO:0000313" key="2">
    <source>
        <dbReference type="Proteomes" id="UP001150879"/>
    </source>
</evidence>
<dbReference type="Proteomes" id="UP001150879">
    <property type="component" value="Unassembled WGS sequence"/>
</dbReference>
<reference evidence="1" key="1">
    <citation type="submission" date="2022-11" db="EMBL/GenBank/DDBJ databases">
        <authorList>
            <person name="Petersen C."/>
        </authorList>
    </citation>
    <scope>NUCLEOTIDE SEQUENCE</scope>
    <source>
        <strain evidence="1">IBT 16849</strain>
    </source>
</reference>
<comment type="caution">
    <text evidence="1">The sequence shown here is derived from an EMBL/GenBank/DDBJ whole genome shotgun (WGS) entry which is preliminary data.</text>
</comment>
<organism evidence="1 2">
    <name type="scientific">Penicillium cf. griseofulvum</name>
    <dbReference type="NCBI Taxonomy" id="2972120"/>
    <lineage>
        <taxon>Eukaryota</taxon>
        <taxon>Fungi</taxon>
        <taxon>Dikarya</taxon>
        <taxon>Ascomycota</taxon>
        <taxon>Pezizomycotina</taxon>
        <taxon>Eurotiomycetes</taxon>
        <taxon>Eurotiomycetidae</taxon>
        <taxon>Eurotiales</taxon>
        <taxon>Aspergillaceae</taxon>
        <taxon>Penicillium</taxon>
    </lineage>
</organism>